<evidence type="ECO:0000313" key="3">
    <source>
        <dbReference type="EMBL" id="ALP93173.1"/>
    </source>
</evidence>
<accession>A0A0S2W1D9</accession>
<dbReference type="Gene3D" id="3.30.565.10">
    <property type="entry name" value="Histidine kinase-like ATPase, C-terminal domain"/>
    <property type="match status" value="1"/>
</dbReference>
<feature type="transmembrane region" description="Helical" evidence="1">
    <location>
        <begin position="213"/>
        <end position="234"/>
    </location>
</feature>
<gene>
    <name evidence="3" type="ORF">IB211_00779</name>
</gene>
<dbReference type="InterPro" id="IPR032834">
    <property type="entry name" value="NatK-like_C"/>
</dbReference>
<organism evidence="3 4">
    <name type="scientific">Intestinimonas butyriciproducens</name>
    <dbReference type="NCBI Taxonomy" id="1297617"/>
    <lineage>
        <taxon>Bacteria</taxon>
        <taxon>Bacillati</taxon>
        <taxon>Bacillota</taxon>
        <taxon>Clostridia</taxon>
        <taxon>Eubacteriales</taxon>
        <taxon>Intestinimonas</taxon>
    </lineage>
</organism>
<keyword evidence="3" id="KW-0808">Transferase</keyword>
<reference evidence="4" key="2">
    <citation type="submission" date="2015-04" db="EMBL/GenBank/DDBJ databases">
        <title>A butyrogenic pathway from the amino acid lysine in a human gut commensal.</title>
        <authorList>
            <person name="de Vos W.M."/>
            <person name="Bui N.T.P."/>
            <person name="Plugge C.M."/>
            <person name="Ritari J."/>
        </authorList>
    </citation>
    <scope>NUCLEOTIDE SEQUENCE [LARGE SCALE GENOMIC DNA]</scope>
    <source>
        <strain evidence="4">AF211</strain>
    </source>
</reference>
<keyword evidence="4" id="KW-1185">Reference proteome</keyword>
<dbReference type="EMBL" id="CP011307">
    <property type="protein sequence ID" value="ALP93173.1"/>
    <property type="molecule type" value="Genomic_DNA"/>
</dbReference>
<protein>
    <submittedName>
        <fullName evidence="3">Two-component sensor histidine kinase</fullName>
    </submittedName>
</protein>
<dbReference type="GO" id="GO:0016301">
    <property type="term" value="F:kinase activity"/>
    <property type="evidence" value="ECO:0007669"/>
    <property type="project" value="UniProtKB-KW"/>
</dbReference>
<dbReference type="Pfam" id="PF14501">
    <property type="entry name" value="HATPase_c_5"/>
    <property type="match status" value="1"/>
</dbReference>
<evidence type="ECO:0000259" key="2">
    <source>
        <dbReference type="Pfam" id="PF14501"/>
    </source>
</evidence>
<feature type="transmembrane region" description="Helical" evidence="1">
    <location>
        <begin position="180"/>
        <end position="201"/>
    </location>
</feature>
<sequence length="446" mass="51161">MEFFHWPVQFLYQFVVLANSYGQMVISSLLFMSALPKRSHYCLRLLFSLAACVATIAGSALLRTYQGSIYTRLFTHLFRIFMLFVISYICYDDTFQNRIRALCCGTAAREIGSASYTFLLVVFGINQNLTISLFRPDGYSTGWNTAPHDWIFYYGFHIAIYLLVYRFARFQRYDTLDKQSFKEIIILSLYCLITIVIPDIVRNEFSPSEIADMFINRLYLLSFGVFVLFVLNSVDFQSKYRQEKAIMEQVLTDERKQYEQLKENMDIINVYCHDLRHQMNSLSGKLTKQELDALSQAMEFYDSNIKTGNEVLDVVLRTCQMRCRKEGIEFSCMADGSVLSFMATQHIFTLFNNALNNAIEAVQQIPLHEKRIISATVAKQHDYIVIQVVNFFGGVLPDAGKTSKAEKGQHGFGIKSMRYVAEVYQGSLTAQAKGDLYCLTVSIPAL</sequence>
<reference evidence="3 4" key="1">
    <citation type="journal article" date="2015" name="Nat. Commun.">
        <title>Production of butyrate from lysine and the Amadori product fructoselysine by a human gut commensal.</title>
        <authorList>
            <person name="Bui T.P."/>
            <person name="Ritari J."/>
            <person name="Boeren S."/>
            <person name="de Waard P."/>
            <person name="Plugge C.M."/>
            <person name="de Vos W.M."/>
        </authorList>
    </citation>
    <scope>NUCLEOTIDE SEQUENCE [LARGE SCALE GENOMIC DNA]</scope>
    <source>
        <strain evidence="3 4">AF211</strain>
    </source>
</reference>
<proteinExistence type="predicted"/>
<keyword evidence="3" id="KW-0418">Kinase</keyword>
<evidence type="ECO:0000313" key="4">
    <source>
        <dbReference type="Proteomes" id="UP000064844"/>
    </source>
</evidence>
<evidence type="ECO:0000256" key="1">
    <source>
        <dbReference type="SAM" id="Phobius"/>
    </source>
</evidence>
<dbReference type="InterPro" id="IPR036890">
    <property type="entry name" value="HATPase_C_sf"/>
</dbReference>
<dbReference type="CDD" id="cd16935">
    <property type="entry name" value="HATPase_AgrC-ComD-like"/>
    <property type="match status" value="1"/>
</dbReference>
<dbReference type="STRING" id="1297617.IB211_00779"/>
<feature type="transmembrane region" description="Helical" evidence="1">
    <location>
        <begin position="12"/>
        <end position="34"/>
    </location>
</feature>
<feature type="transmembrane region" description="Helical" evidence="1">
    <location>
        <begin position="151"/>
        <end position="168"/>
    </location>
</feature>
<feature type="transmembrane region" description="Helical" evidence="1">
    <location>
        <begin position="73"/>
        <end position="91"/>
    </location>
</feature>
<dbReference type="SUPFAM" id="SSF55874">
    <property type="entry name" value="ATPase domain of HSP90 chaperone/DNA topoisomerase II/histidine kinase"/>
    <property type="match status" value="1"/>
</dbReference>
<keyword evidence="1" id="KW-0812">Transmembrane</keyword>
<dbReference type="AlphaFoldDB" id="A0A0S2W1D9"/>
<keyword evidence="1" id="KW-1133">Transmembrane helix</keyword>
<name>A0A0S2W1D9_9FIRM</name>
<feature type="transmembrane region" description="Helical" evidence="1">
    <location>
        <begin position="111"/>
        <end position="131"/>
    </location>
</feature>
<dbReference type="Proteomes" id="UP000064844">
    <property type="component" value="Chromosome"/>
</dbReference>
<keyword evidence="1" id="KW-0472">Membrane</keyword>
<dbReference type="KEGG" id="ibu:IB211_00779"/>
<dbReference type="RefSeq" id="WP_058117165.1">
    <property type="nucleotide sequence ID" value="NZ_CP011307.1"/>
</dbReference>
<feature type="transmembrane region" description="Helical" evidence="1">
    <location>
        <begin position="41"/>
        <end position="61"/>
    </location>
</feature>
<feature type="domain" description="Sensor histidine kinase NatK-like C-terminal" evidence="2">
    <location>
        <begin position="344"/>
        <end position="444"/>
    </location>
</feature>